<evidence type="ECO:0000256" key="2">
    <source>
        <dbReference type="SAM" id="SignalP"/>
    </source>
</evidence>
<feature type="region of interest" description="Disordered" evidence="1">
    <location>
        <begin position="170"/>
        <end position="196"/>
    </location>
</feature>
<accession>A0A656KHS1</accession>
<evidence type="ECO:0000313" key="4">
    <source>
        <dbReference type="Proteomes" id="UP000053110"/>
    </source>
</evidence>
<name>A0A656KHS1_BLUGR</name>
<gene>
    <name evidence="3" type="ORF">BGT96224_AcSP30403</name>
</gene>
<evidence type="ECO:0000313" key="3">
    <source>
        <dbReference type="EMBL" id="EPQ64007.1"/>
    </source>
</evidence>
<keyword evidence="2" id="KW-0732">Signal</keyword>
<dbReference type="EMBL" id="KE375086">
    <property type="protein sequence ID" value="EPQ64007.1"/>
    <property type="molecule type" value="Genomic_DNA"/>
</dbReference>
<feature type="signal peptide" evidence="2">
    <location>
        <begin position="1"/>
        <end position="17"/>
    </location>
</feature>
<sequence>MRMFMVFLGIMATKLVALPSDVHVKRSVNDHTIEYTMSQIPEQPNPEKKFRILGRDEKGTFTTTQFVTKKYANQILCAENSGRINDLVRTYSITPTGEHTDSLQKFSTPSNRLTRVMSEGLPGKHVKRGLHYKHFLGRPHWKHGPPHHHHRVMSRLGRLLPHRGAFHPPHWVHPPHHPHPHPHPHPHVNFRHPGRP</sequence>
<dbReference type="AlphaFoldDB" id="A0A656KHS1"/>
<feature type="compositionally biased region" description="Basic residues" evidence="1">
    <location>
        <begin position="173"/>
        <end position="196"/>
    </location>
</feature>
<dbReference type="Proteomes" id="UP000053110">
    <property type="component" value="Unassembled WGS sequence"/>
</dbReference>
<reference evidence="4" key="1">
    <citation type="journal article" date="2013" name="Nat. Genet.">
        <title>The wheat powdery mildew genome shows the unique evolution of an obligate biotroph.</title>
        <authorList>
            <person name="Wicker T."/>
            <person name="Oberhaensli S."/>
            <person name="Parlange F."/>
            <person name="Buchmann J.P."/>
            <person name="Shatalina M."/>
            <person name="Roffler S."/>
            <person name="Ben-David R."/>
            <person name="Dolezel J."/>
            <person name="Simkova H."/>
            <person name="Schulze-Lefert P."/>
            <person name="Spanu P.D."/>
            <person name="Bruggmann R."/>
            <person name="Amselem J."/>
            <person name="Quesneville H."/>
            <person name="Ver Loren van Themaat E."/>
            <person name="Paape T."/>
            <person name="Shimizu K.K."/>
            <person name="Keller B."/>
        </authorList>
    </citation>
    <scope>NUCLEOTIDE SEQUENCE [LARGE SCALE GENOMIC DNA]</scope>
    <source>
        <strain evidence="4">96224</strain>
    </source>
</reference>
<dbReference type="OrthoDB" id="3607689at2759"/>
<evidence type="ECO:0000256" key="1">
    <source>
        <dbReference type="SAM" id="MobiDB-lite"/>
    </source>
</evidence>
<proteinExistence type="predicted"/>
<protein>
    <submittedName>
        <fullName evidence="3">Uncharacterized protein</fullName>
    </submittedName>
</protein>
<organism evidence="3 4">
    <name type="scientific">Blumeria graminis f. sp. tritici 96224</name>
    <dbReference type="NCBI Taxonomy" id="1268274"/>
    <lineage>
        <taxon>Eukaryota</taxon>
        <taxon>Fungi</taxon>
        <taxon>Dikarya</taxon>
        <taxon>Ascomycota</taxon>
        <taxon>Pezizomycotina</taxon>
        <taxon>Leotiomycetes</taxon>
        <taxon>Erysiphales</taxon>
        <taxon>Erysiphaceae</taxon>
        <taxon>Blumeria</taxon>
    </lineage>
</organism>
<feature type="chain" id="PRO_5024855986" evidence="2">
    <location>
        <begin position="18"/>
        <end position="196"/>
    </location>
</feature>